<gene>
    <name evidence="1" type="ORF">Fot_26741</name>
</gene>
<reference evidence="2" key="1">
    <citation type="submission" date="2024-07" db="EMBL/GenBank/DDBJ databases">
        <title>Two chromosome-level genome assemblies of Korean endemic species Abeliophyllum distichum and Forsythia ovata (Oleaceae).</title>
        <authorList>
            <person name="Jang H."/>
        </authorList>
    </citation>
    <scope>NUCLEOTIDE SEQUENCE [LARGE SCALE GENOMIC DNA]</scope>
</reference>
<keyword evidence="2" id="KW-1185">Reference proteome</keyword>
<organism evidence="1 2">
    <name type="scientific">Forsythia ovata</name>
    <dbReference type="NCBI Taxonomy" id="205694"/>
    <lineage>
        <taxon>Eukaryota</taxon>
        <taxon>Viridiplantae</taxon>
        <taxon>Streptophyta</taxon>
        <taxon>Embryophyta</taxon>
        <taxon>Tracheophyta</taxon>
        <taxon>Spermatophyta</taxon>
        <taxon>Magnoliopsida</taxon>
        <taxon>eudicotyledons</taxon>
        <taxon>Gunneridae</taxon>
        <taxon>Pentapetalae</taxon>
        <taxon>asterids</taxon>
        <taxon>lamiids</taxon>
        <taxon>Lamiales</taxon>
        <taxon>Oleaceae</taxon>
        <taxon>Forsythieae</taxon>
        <taxon>Forsythia</taxon>
    </lineage>
</organism>
<dbReference type="Proteomes" id="UP001604277">
    <property type="component" value="Unassembled WGS sequence"/>
</dbReference>
<evidence type="ECO:0000313" key="1">
    <source>
        <dbReference type="EMBL" id="KAL2522818.1"/>
    </source>
</evidence>
<proteinExistence type="predicted"/>
<protein>
    <submittedName>
        <fullName evidence="1">RNase H domain-containing protein</fullName>
    </submittedName>
</protein>
<dbReference type="AlphaFoldDB" id="A0ABD1UDJ9"/>
<dbReference type="EMBL" id="JBFOLJ010000007">
    <property type="protein sequence ID" value="KAL2522818.1"/>
    <property type="molecule type" value="Genomic_DNA"/>
</dbReference>
<evidence type="ECO:0000313" key="2">
    <source>
        <dbReference type="Proteomes" id="UP001604277"/>
    </source>
</evidence>
<accession>A0ABD1UDJ9</accession>
<sequence length="111" mass="12082">MDSGQTTMFRSQSEVSCNTTFLGEITNGLCRGKVGGGRKRKLILIGNSTSVQKNWYPPPVGKLKLNTDMVVKLNEGFIKVGAVIWDHGYVVVVALAKRVVGFILIEDAEAL</sequence>
<comment type="caution">
    <text evidence="1">The sequence shown here is derived from an EMBL/GenBank/DDBJ whole genome shotgun (WGS) entry which is preliminary data.</text>
</comment>
<name>A0ABD1UDJ9_9LAMI</name>